<keyword evidence="1" id="KW-0472">Membrane</keyword>
<keyword evidence="1" id="KW-1133">Transmembrane helix</keyword>
<comment type="caution">
    <text evidence="2">The sequence shown here is derived from an EMBL/GenBank/DDBJ whole genome shotgun (WGS) entry which is preliminary data.</text>
</comment>
<accession>A0ABW7GJD2</accession>
<organism evidence="2 3">
    <name type="scientific">Pelomonas lactea</name>
    <dbReference type="NCBI Taxonomy" id="3299030"/>
    <lineage>
        <taxon>Bacteria</taxon>
        <taxon>Pseudomonadati</taxon>
        <taxon>Pseudomonadota</taxon>
        <taxon>Betaproteobacteria</taxon>
        <taxon>Burkholderiales</taxon>
        <taxon>Sphaerotilaceae</taxon>
        <taxon>Roseateles</taxon>
    </lineage>
</organism>
<name>A0ABW7GJD2_9BURK</name>
<feature type="transmembrane region" description="Helical" evidence="1">
    <location>
        <begin position="41"/>
        <end position="60"/>
    </location>
</feature>
<proteinExistence type="predicted"/>
<gene>
    <name evidence="2" type="ORF">ACG04Q_10840</name>
</gene>
<feature type="transmembrane region" description="Helical" evidence="1">
    <location>
        <begin position="110"/>
        <end position="127"/>
    </location>
</feature>
<feature type="transmembrane region" description="Helical" evidence="1">
    <location>
        <begin position="67"/>
        <end position="90"/>
    </location>
</feature>
<evidence type="ECO:0000313" key="3">
    <source>
        <dbReference type="Proteomes" id="UP001606302"/>
    </source>
</evidence>
<sequence length="140" mass="14839">MLPWLLICMLAGISFFAQPVKFLTPGLTSAQLVSVGSTIFHGSHGMQWVAFAVLAVVVVPTKADGRAAWCCLLMACGFLAVQQRVLMPALDLRLALLTEGAAPAASPHHAVYVVLELFKLAALVVLARQRSSIRSQGGLA</sequence>
<evidence type="ECO:0008006" key="4">
    <source>
        <dbReference type="Google" id="ProtNLM"/>
    </source>
</evidence>
<evidence type="ECO:0000256" key="1">
    <source>
        <dbReference type="SAM" id="Phobius"/>
    </source>
</evidence>
<dbReference type="EMBL" id="JBIGHX010000003">
    <property type="protein sequence ID" value="MFG6462067.1"/>
    <property type="molecule type" value="Genomic_DNA"/>
</dbReference>
<keyword evidence="1" id="KW-0812">Transmembrane</keyword>
<reference evidence="2 3" key="1">
    <citation type="submission" date="2024-08" db="EMBL/GenBank/DDBJ databases">
        <authorList>
            <person name="Lu H."/>
        </authorList>
    </citation>
    <scope>NUCLEOTIDE SEQUENCE [LARGE SCALE GENOMIC DNA]</scope>
    <source>
        <strain evidence="2 3">DXS20W</strain>
    </source>
</reference>
<keyword evidence="3" id="KW-1185">Reference proteome</keyword>
<protein>
    <recommendedName>
        <fullName evidence="4">DUF4149 domain-containing protein</fullName>
    </recommendedName>
</protein>
<dbReference type="Proteomes" id="UP001606302">
    <property type="component" value="Unassembled WGS sequence"/>
</dbReference>
<evidence type="ECO:0000313" key="2">
    <source>
        <dbReference type="EMBL" id="MFG6462067.1"/>
    </source>
</evidence>